<feature type="compositionally biased region" description="Pro residues" evidence="1">
    <location>
        <begin position="40"/>
        <end position="51"/>
    </location>
</feature>
<sequence>MKKKNLFETQQPGAPHFVMENPTSLSLALLGGGEEEDQRAPPPLSGLPSPPTASNHAGANHSNHTGVSGVERLNGTPSPTGPCLPPAGLPAPAGVGAAGAPSIPKRAVPQQHPPLLLPGSQHSLSGENSPAYNALFYSSHTPCSDRERDRERGERGCKHRQASPLVHRRDSNPFTEIAMSSYKYTGSVVKPLSRLSSSRRNLIESDSGSDTRTGGDGRDGRDGRNGGPGPGPGDEGGPPPSPRNRHLLQARLAPPAGTESTANQAAACHQNHTLSGSRATLGAPGASGAAGPQPRGRGRGRAGAGRGRSGREVQEE</sequence>
<name>A0A9D3RTH0_ANGAN</name>
<feature type="compositionally biased region" description="Gly residues" evidence="1">
    <location>
        <begin position="225"/>
        <end position="236"/>
    </location>
</feature>
<feature type="region of interest" description="Disordered" evidence="1">
    <location>
        <begin position="1"/>
        <end position="316"/>
    </location>
</feature>
<comment type="caution">
    <text evidence="2">The sequence shown here is derived from an EMBL/GenBank/DDBJ whole genome shotgun (WGS) entry which is preliminary data.</text>
</comment>
<dbReference type="EMBL" id="JAFIRN010000009">
    <property type="protein sequence ID" value="KAG5842864.1"/>
    <property type="molecule type" value="Genomic_DNA"/>
</dbReference>
<reference evidence="2" key="1">
    <citation type="submission" date="2021-01" db="EMBL/GenBank/DDBJ databases">
        <title>A chromosome-scale assembly of European eel, Anguilla anguilla.</title>
        <authorList>
            <person name="Henkel C."/>
            <person name="Jong-Raadsen S.A."/>
            <person name="Dufour S."/>
            <person name="Weltzien F.-A."/>
            <person name="Palstra A.P."/>
            <person name="Pelster B."/>
            <person name="Spaink H.P."/>
            <person name="Van Den Thillart G.E."/>
            <person name="Jansen H."/>
            <person name="Zahm M."/>
            <person name="Klopp C."/>
            <person name="Cedric C."/>
            <person name="Louis A."/>
            <person name="Berthelot C."/>
            <person name="Parey E."/>
            <person name="Roest Crollius H."/>
            <person name="Montfort J."/>
            <person name="Robinson-Rechavi M."/>
            <person name="Bucao C."/>
            <person name="Bouchez O."/>
            <person name="Gislard M."/>
            <person name="Lluch J."/>
            <person name="Milhes M."/>
            <person name="Lampietro C."/>
            <person name="Lopez Roques C."/>
            <person name="Donnadieu C."/>
            <person name="Braasch I."/>
            <person name="Desvignes T."/>
            <person name="Postlethwait J."/>
            <person name="Bobe J."/>
            <person name="Guiguen Y."/>
            <person name="Dirks R."/>
        </authorList>
    </citation>
    <scope>NUCLEOTIDE SEQUENCE</scope>
    <source>
        <strain evidence="2">Tag_6206</strain>
        <tissue evidence="2">Liver</tissue>
    </source>
</reference>
<feature type="compositionally biased region" description="Polar residues" evidence="1">
    <location>
        <begin position="258"/>
        <end position="278"/>
    </location>
</feature>
<feature type="compositionally biased region" description="Low complexity" evidence="1">
    <location>
        <begin position="282"/>
        <end position="295"/>
    </location>
</feature>
<accession>A0A9D3RTH0</accession>
<dbReference type="AlphaFoldDB" id="A0A9D3RTH0"/>
<evidence type="ECO:0000313" key="3">
    <source>
        <dbReference type="Proteomes" id="UP001044222"/>
    </source>
</evidence>
<feature type="compositionally biased region" description="Basic and acidic residues" evidence="1">
    <location>
        <begin position="213"/>
        <end position="224"/>
    </location>
</feature>
<feature type="compositionally biased region" description="Polar residues" evidence="1">
    <location>
        <begin position="120"/>
        <end position="142"/>
    </location>
</feature>
<evidence type="ECO:0000256" key="1">
    <source>
        <dbReference type="SAM" id="MobiDB-lite"/>
    </source>
</evidence>
<feature type="compositionally biased region" description="Low complexity" evidence="1">
    <location>
        <begin position="90"/>
        <end position="101"/>
    </location>
</feature>
<gene>
    <name evidence="2" type="ORF">ANANG_G00182280</name>
</gene>
<organism evidence="2 3">
    <name type="scientific">Anguilla anguilla</name>
    <name type="common">European freshwater eel</name>
    <name type="synonym">Muraena anguilla</name>
    <dbReference type="NCBI Taxonomy" id="7936"/>
    <lineage>
        <taxon>Eukaryota</taxon>
        <taxon>Metazoa</taxon>
        <taxon>Chordata</taxon>
        <taxon>Craniata</taxon>
        <taxon>Vertebrata</taxon>
        <taxon>Euteleostomi</taxon>
        <taxon>Actinopterygii</taxon>
        <taxon>Neopterygii</taxon>
        <taxon>Teleostei</taxon>
        <taxon>Anguilliformes</taxon>
        <taxon>Anguillidae</taxon>
        <taxon>Anguilla</taxon>
    </lineage>
</organism>
<feature type="compositionally biased region" description="Basic and acidic residues" evidence="1">
    <location>
        <begin position="143"/>
        <end position="156"/>
    </location>
</feature>
<feature type="compositionally biased region" description="Pro residues" evidence="1">
    <location>
        <begin position="79"/>
        <end position="89"/>
    </location>
</feature>
<keyword evidence="3" id="KW-1185">Reference proteome</keyword>
<dbReference type="Proteomes" id="UP001044222">
    <property type="component" value="Chromosome 9"/>
</dbReference>
<proteinExistence type="predicted"/>
<protein>
    <submittedName>
        <fullName evidence="2">Uncharacterized protein</fullName>
    </submittedName>
</protein>
<feature type="compositionally biased region" description="Polar residues" evidence="1">
    <location>
        <begin position="52"/>
        <end position="66"/>
    </location>
</feature>
<feature type="compositionally biased region" description="Low complexity" evidence="1">
    <location>
        <begin position="192"/>
        <end position="212"/>
    </location>
</feature>
<evidence type="ECO:0000313" key="2">
    <source>
        <dbReference type="EMBL" id="KAG5842864.1"/>
    </source>
</evidence>